<feature type="compositionally biased region" description="Low complexity" evidence="1">
    <location>
        <begin position="354"/>
        <end position="363"/>
    </location>
</feature>
<name>K8EQ60_9CHLO</name>
<keyword evidence="3" id="KW-1185">Reference proteome</keyword>
<dbReference type="AlphaFoldDB" id="K8EQ60"/>
<dbReference type="KEGG" id="bpg:Bathy17g00370"/>
<proteinExistence type="predicted"/>
<dbReference type="EMBL" id="FO082262">
    <property type="protein sequence ID" value="CCO20377.1"/>
    <property type="molecule type" value="Genomic_DNA"/>
</dbReference>
<dbReference type="SUPFAM" id="SSF51197">
    <property type="entry name" value="Clavaminate synthase-like"/>
    <property type="match status" value="1"/>
</dbReference>
<dbReference type="GeneID" id="19010931"/>
<feature type="compositionally biased region" description="Basic residues" evidence="1">
    <location>
        <begin position="23"/>
        <end position="39"/>
    </location>
</feature>
<gene>
    <name evidence="2" type="ordered locus">Bathy17g00370</name>
</gene>
<evidence type="ECO:0000313" key="2">
    <source>
        <dbReference type="EMBL" id="CCO20377.1"/>
    </source>
</evidence>
<feature type="region of interest" description="Disordered" evidence="1">
    <location>
        <begin position="85"/>
        <end position="116"/>
    </location>
</feature>
<feature type="compositionally biased region" description="Acidic residues" evidence="1">
    <location>
        <begin position="56"/>
        <end position="70"/>
    </location>
</feature>
<evidence type="ECO:0000313" key="3">
    <source>
        <dbReference type="Proteomes" id="UP000198341"/>
    </source>
</evidence>
<reference evidence="2 3" key="1">
    <citation type="submission" date="2011-10" db="EMBL/GenBank/DDBJ databases">
        <authorList>
            <person name="Genoscope - CEA"/>
        </authorList>
    </citation>
    <scope>NUCLEOTIDE SEQUENCE [LARGE SCALE GENOMIC DNA]</scope>
    <source>
        <strain evidence="2 3">RCC 1105</strain>
    </source>
</reference>
<protein>
    <recommendedName>
        <fullName evidence="4">Fe2OG dioxygenase domain-containing protein</fullName>
    </recommendedName>
</protein>
<organism evidence="2 3">
    <name type="scientific">Bathycoccus prasinos</name>
    <dbReference type="NCBI Taxonomy" id="41875"/>
    <lineage>
        <taxon>Eukaryota</taxon>
        <taxon>Viridiplantae</taxon>
        <taxon>Chlorophyta</taxon>
        <taxon>Mamiellophyceae</taxon>
        <taxon>Mamiellales</taxon>
        <taxon>Bathycoccaceae</taxon>
        <taxon>Bathycoccus</taxon>
    </lineage>
</organism>
<dbReference type="Gene3D" id="2.60.120.620">
    <property type="entry name" value="q2cbj1_9rhob like domain"/>
    <property type="match status" value="1"/>
</dbReference>
<feature type="region of interest" description="Disordered" evidence="1">
    <location>
        <begin position="19"/>
        <end position="70"/>
    </location>
</feature>
<dbReference type="RefSeq" id="XP_007508273.1">
    <property type="nucleotide sequence ID" value="XM_007508211.1"/>
</dbReference>
<evidence type="ECO:0008006" key="4">
    <source>
        <dbReference type="Google" id="ProtNLM"/>
    </source>
</evidence>
<evidence type="ECO:0000256" key="1">
    <source>
        <dbReference type="SAM" id="MobiDB-lite"/>
    </source>
</evidence>
<feature type="compositionally biased region" description="Low complexity" evidence="1">
    <location>
        <begin position="43"/>
        <end position="55"/>
    </location>
</feature>
<dbReference type="eggNOG" id="ENOG502S9A5">
    <property type="taxonomic scope" value="Eukaryota"/>
</dbReference>
<feature type="region of interest" description="Disordered" evidence="1">
    <location>
        <begin position="340"/>
        <end position="370"/>
    </location>
</feature>
<dbReference type="OrthoDB" id="43521at2759"/>
<sequence length="370" mass="41831">MASSLSSYSLLVLSFSKASKSFGGRRRRRSKRSTNHHPLTKISADASSSAHSNNTNEEDDSEDEFFDENNDDEKKKKSFFFSTTTTIESTRGRRRRSRAANTSNNMNNNSSQEEELSSTIIRNSVIKNSNKSSSSSQSSAFELAGGFLYVRNFFEKEDFEKIARACDDLRKHLKEEKRVCANSRLGVMVPEEDVVHQMCCSEFAAEKLRELVLSDEEKLDANKRNALKPSDVPVEYRIYPFGGSMDWHRDVALYTEPQFEIVCTIHNSSDSRTEWKDVDTGRRRGIRSEPNSVLIVQADSVVHRVTPITKGERSIVKFAYSTTNEKTVDYYDNLLTYNDDYEPTEGSNGKRAATTSSSSSSTSENFPSPH</sequence>
<dbReference type="Proteomes" id="UP000198341">
    <property type="component" value="Chromosome 17"/>
</dbReference>
<accession>K8EQ60</accession>
<feature type="compositionally biased region" description="Low complexity" evidence="1">
    <location>
        <begin position="99"/>
        <end position="111"/>
    </location>
</feature>